<dbReference type="InterPro" id="IPR018711">
    <property type="entry name" value="NAGPA"/>
</dbReference>
<evidence type="ECO:0000256" key="2">
    <source>
        <dbReference type="SAM" id="SignalP"/>
    </source>
</evidence>
<keyword evidence="4" id="KW-0378">Hydrolase</keyword>
<dbReference type="PANTHER" id="PTHR40446:SF2">
    <property type="entry name" value="N-ACETYLGLUCOSAMINE-1-PHOSPHODIESTER ALPHA-N-ACETYLGLUCOSAMINIDASE"/>
    <property type="match status" value="1"/>
</dbReference>
<comment type="caution">
    <text evidence="4">The sequence shown here is derived from an EMBL/GenBank/DDBJ whole genome shotgun (WGS) entry which is preliminary data.</text>
</comment>
<dbReference type="Proteomes" id="UP000669179">
    <property type="component" value="Unassembled WGS sequence"/>
</dbReference>
<dbReference type="RefSeq" id="WP_208258597.1">
    <property type="nucleotide sequence ID" value="NZ_JAGEOJ010000011.1"/>
</dbReference>
<proteinExistence type="predicted"/>
<keyword evidence="5" id="KW-1185">Reference proteome</keyword>
<evidence type="ECO:0000256" key="1">
    <source>
        <dbReference type="SAM" id="MobiDB-lite"/>
    </source>
</evidence>
<dbReference type="Pfam" id="PF09992">
    <property type="entry name" value="NAGPA"/>
    <property type="match status" value="1"/>
</dbReference>
<evidence type="ECO:0000313" key="5">
    <source>
        <dbReference type="Proteomes" id="UP000669179"/>
    </source>
</evidence>
<dbReference type="PANTHER" id="PTHR40446">
    <property type="entry name" value="N-ACETYLGLUCOSAMINE-1-PHOSPHODIESTER ALPHA-N-ACETYLGLUCOSAMINIDASE"/>
    <property type="match status" value="1"/>
</dbReference>
<accession>A0A939PK88</accession>
<evidence type="ECO:0000259" key="3">
    <source>
        <dbReference type="Pfam" id="PF09992"/>
    </source>
</evidence>
<organism evidence="4 5">
    <name type="scientific">Actinomadura barringtoniae</name>
    <dbReference type="NCBI Taxonomy" id="1427535"/>
    <lineage>
        <taxon>Bacteria</taxon>
        <taxon>Bacillati</taxon>
        <taxon>Actinomycetota</taxon>
        <taxon>Actinomycetes</taxon>
        <taxon>Streptosporangiales</taxon>
        <taxon>Thermomonosporaceae</taxon>
        <taxon>Actinomadura</taxon>
    </lineage>
</organism>
<dbReference type="GO" id="GO:0016798">
    <property type="term" value="F:hydrolase activity, acting on glycosyl bonds"/>
    <property type="evidence" value="ECO:0007669"/>
    <property type="project" value="UniProtKB-KW"/>
</dbReference>
<protein>
    <submittedName>
        <fullName evidence="4">Phosphodiester glycosidase family protein</fullName>
    </submittedName>
</protein>
<name>A0A939PK88_9ACTN</name>
<keyword evidence="4" id="KW-0326">Glycosidase</keyword>
<sequence>MRRLTTVVSAGLLLTVCWEVPAHADPPGGAGSGERPDARTTTASRTLRGALQYTSTKRVSAGVEFRTFQTTGIGGAVRGYLLDADLRNRHTAVGLLHPPSIAERETVSAMAKAQNAIGGVNGDFFNISETHEGVTPTGSSSGAEVSGGVALKGAVPEGQRFGPGLPPGTSVRDVIGVDAKRRGRVSRLTLKGAVRHGRTSIPLRGLNQYALPVGGVGAFTHSWGTVSRQRAVCGTDTVRTAPCSTEVAEVTVAKGRVTSVARQVGGGAIPKGTTVLVGREAGAADLLRLRKGDRVGISHHLTGSVRFRFAVGGFPILLDGRALAGLDPKGPAPRTAAGVSRTGSHLYLAVVDGRSESSGGLTVAELADLLKQAGADDAVNLDGGGSSTFAVREPGRPAATVRNVPSDGAERAVANGIGIFYRK</sequence>
<dbReference type="AlphaFoldDB" id="A0A939PK88"/>
<reference evidence="4" key="1">
    <citation type="submission" date="2021-03" db="EMBL/GenBank/DDBJ databases">
        <authorList>
            <person name="Kanchanasin P."/>
            <person name="Saeng-In P."/>
            <person name="Phongsopitanun W."/>
            <person name="Yuki M."/>
            <person name="Kudo T."/>
            <person name="Ohkuma M."/>
            <person name="Tanasupawat S."/>
        </authorList>
    </citation>
    <scope>NUCLEOTIDE SEQUENCE</scope>
    <source>
        <strain evidence="4">GKU 128</strain>
    </source>
</reference>
<feature type="domain" description="Phosphodiester glycosidase" evidence="3">
    <location>
        <begin position="249"/>
        <end position="420"/>
    </location>
</feature>
<keyword evidence="2" id="KW-0732">Signal</keyword>
<gene>
    <name evidence="4" type="ORF">J4573_26635</name>
</gene>
<feature type="chain" id="PRO_5037942888" evidence="2">
    <location>
        <begin position="25"/>
        <end position="423"/>
    </location>
</feature>
<feature type="region of interest" description="Disordered" evidence="1">
    <location>
        <begin position="25"/>
        <end position="44"/>
    </location>
</feature>
<feature type="signal peptide" evidence="2">
    <location>
        <begin position="1"/>
        <end position="24"/>
    </location>
</feature>
<evidence type="ECO:0000313" key="4">
    <source>
        <dbReference type="EMBL" id="MBO2450709.1"/>
    </source>
</evidence>
<dbReference type="EMBL" id="JAGEOJ010000011">
    <property type="protein sequence ID" value="MBO2450709.1"/>
    <property type="molecule type" value="Genomic_DNA"/>
</dbReference>